<dbReference type="AlphaFoldDB" id="A0AAW0H1K3"/>
<gene>
    <name evidence="1" type="ORF">U0070_005783</name>
</gene>
<proteinExistence type="predicted"/>
<sequence length="63" mass="7109">MELLPEIPLKRSAAGNSNLILTLSGPPVTSHHKADSFTWKPCQVLITLWDPEVGRRQYTEEHV</sequence>
<reference evidence="1 2" key="1">
    <citation type="journal article" date="2023" name="bioRxiv">
        <title>Conserved and derived expression patterns and positive selection on dental genes reveal complex evolutionary context of ever-growing rodent molars.</title>
        <authorList>
            <person name="Calamari Z.T."/>
            <person name="Song A."/>
            <person name="Cohen E."/>
            <person name="Akter M."/>
            <person name="Roy R.D."/>
            <person name="Hallikas O."/>
            <person name="Christensen M.M."/>
            <person name="Li P."/>
            <person name="Marangoni P."/>
            <person name="Jernvall J."/>
            <person name="Klein O.D."/>
        </authorList>
    </citation>
    <scope>NUCLEOTIDE SEQUENCE [LARGE SCALE GENOMIC DNA]</scope>
    <source>
        <strain evidence="1">V071</strain>
    </source>
</reference>
<evidence type="ECO:0000313" key="1">
    <source>
        <dbReference type="EMBL" id="KAK7796258.1"/>
    </source>
</evidence>
<dbReference type="Proteomes" id="UP001488838">
    <property type="component" value="Unassembled WGS sequence"/>
</dbReference>
<dbReference type="EMBL" id="JBBHLL010001282">
    <property type="protein sequence ID" value="KAK7796258.1"/>
    <property type="molecule type" value="Genomic_DNA"/>
</dbReference>
<accession>A0AAW0H1K3</accession>
<protein>
    <submittedName>
        <fullName evidence="1">Uncharacterized protein</fullName>
    </submittedName>
</protein>
<name>A0AAW0H1K3_MYOGA</name>
<keyword evidence="2" id="KW-1185">Reference proteome</keyword>
<evidence type="ECO:0000313" key="2">
    <source>
        <dbReference type="Proteomes" id="UP001488838"/>
    </source>
</evidence>
<comment type="caution">
    <text evidence="1">The sequence shown here is derived from an EMBL/GenBank/DDBJ whole genome shotgun (WGS) entry which is preliminary data.</text>
</comment>
<organism evidence="1 2">
    <name type="scientific">Myodes glareolus</name>
    <name type="common">Bank vole</name>
    <name type="synonym">Clethrionomys glareolus</name>
    <dbReference type="NCBI Taxonomy" id="447135"/>
    <lineage>
        <taxon>Eukaryota</taxon>
        <taxon>Metazoa</taxon>
        <taxon>Chordata</taxon>
        <taxon>Craniata</taxon>
        <taxon>Vertebrata</taxon>
        <taxon>Euteleostomi</taxon>
        <taxon>Mammalia</taxon>
        <taxon>Eutheria</taxon>
        <taxon>Euarchontoglires</taxon>
        <taxon>Glires</taxon>
        <taxon>Rodentia</taxon>
        <taxon>Myomorpha</taxon>
        <taxon>Muroidea</taxon>
        <taxon>Cricetidae</taxon>
        <taxon>Arvicolinae</taxon>
        <taxon>Myodes</taxon>
    </lineage>
</organism>